<evidence type="ECO:0000256" key="2">
    <source>
        <dbReference type="ARBA" id="ARBA00012759"/>
    </source>
</evidence>
<comment type="caution">
    <text evidence="8">The sequence shown here is derived from an EMBL/GenBank/DDBJ whole genome shotgun (WGS) entry which is preliminary data.</text>
</comment>
<evidence type="ECO:0000256" key="1">
    <source>
        <dbReference type="ARBA" id="ARBA00000707"/>
    </source>
</evidence>
<dbReference type="PANTHER" id="PTHR12931">
    <property type="entry name" value="UBIQUITIN THIOLESTERASE PROTEIN OTUB"/>
    <property type="match status" value="1"/>
</dbReference>
<evidence type="ECO:0000256" key="6">
    <source>
        <dbReference type="ARBA" id="ARBA00022807"/>
    </source>
</evidence>
<feature type="region of interest" description="Disordered" evidence="7">
    <location>
        <begin position="277"/>
        <end position="555"/>
    </location>
</feature>
<feature type="compositionally biased region" description="Low complexity" evidence="7">
    <location>
        <begin position="524"/>
        <end position="534"/>
    </location>
</feature>
<feature type="compositionally biased region" description="Polar residues" evidence="7">
    <location>
        <begin position="318"/>
        <end position="334"/>
    </location>
</feature>
<dbReference type="EC" id="3.4.19.12" evidence="2"/>
<protein>
    <recommendedName>
        <fullName evidence="2">ubiquitinyl hydrolase 1</fullName>
        <ecNumber evidence="2">3.4.19.12</ecNumber>
    </recommendedName>
</protein>
<dbReference type="Gene3D" id="1.20.1300.20">
    <property type="entry name" value="Peptidase C65 Otubain, subdomain 2"/>
    <property type="match status" value="1"/>
</dbReference>
<sequence>MAPPGAGPVGNLRDWEPLQSLAEEFRYNAGIVGKVSQLEQRGYGGWRRVRGDGNCFYRAVGFGLLELIVTTDSPRRADWAAALLQKLAALRLQDAGERAAHAALLACVRGLFAAVGLLRQGQREPRDLLVDSAAEDLLRVMSNPDRSEDLALVRALRVLVAQYITEHAHDDSLNGGISFQLIAESLGYAGAEGFCSAVVLASGVEAEDMILPAVPGALGVGLCVALLHRSSGSDLIFCNYGLDAEDESARPVVHLQLRPGHYDLLYPAAWMPASSSGAFAQPPPAQQEKARSTWEPPARGATLPHPRGHNGRGEGRPSPSQRSGSWTLPATSASLPVAGGAPSASQVSLGPPATCSDLRSPVMSAAPRPPATSIELRPLTASAELRPPATSAELRPPATELRRPAASSSLRPPATSAELRPAAASSALRPPATSAELRPPATPAAPRREALPAAPREAAAQPYPAPRGREAAPPVPPLPVRRTAVDLAGLSGRAPGGPPLPARGAPADPAALAKPLPQRRLQERPSVGSSGGAPAAPPPRLADASRPAAPGDERVARALADAIQGRQGRALADAI</sequence>
<accession>A0ABN9WRN3</accession>
<name>A0ABN9WRN3_9DINO</name>
<dbReference type="InterPro" id="IPR038765">
    <property type="entry name" value="Papain-like_cys_pep_sf"/>
</dbReference>
<dbReference type="SUPFAM" id="SSF54001">
    <property type="entry name" value="Cysteine proteinases"/>
    <property type="match status" value="1"/>
</dbReference>
<organism evidence="8 9">
    <name type="scientific">Prorocentrum cordatum</name>
    <dbReference type="NCBI Taxonomy" id="2364126"/>
    <lineage>
        <taxon>Eukaryota</taxon>
        <taxon>Sar</taxon>
        <taxon>Alveolata</taxon>
        <taxon>Dinophyceae</taxon>
        <taxon>Prorocentrales</taxon>
        <taxon>Prorocentraceae</taxon>
        <taxon>Prorocentrum</taxon>
    </lineage>
</organism>
<evidence type="ECO:0000313" key="8">
    <source>
        <dbReference type="EMBL" id="CAK0889400.1"/>
    </source>
</evidence>
<feature type="compositionally biased region" description="Low complexity" evidence="7">
    <location>
        <begin position="451"/>
        <end position="462"/>
    </location>
</feature>
<evidence type="ECO:0000256" key="7">
    <source>
        <dbReference type="SAM" id="MobiDB-lite"/>
    </source>
</evidence>
<feature type="compositionally biased region" description="Low complexity" evidence="7">
    <location>
        <begin position="541"/>
        <end position="550"/>
    </location>
</feature>
<evidence type="ECO:0000256" key="4">
    <source>
        <dbReference type="ARBA" id="ARBA00022786"/>
    </source>
</evidence>
<reference evidence="8" key="1">
    <citation type="submission" date="2023-10" db="EMBL/GenBank/DDBJ databases">
        <authorList>
            <person name="Chen Y."/>
            <person name="Shah S."/>
            <person name="Dougan E. K."/>
            <person name="Thang M."/>
            <person name="Chan C."/>
        </authorList>
    </citation>
    <scope>NUCLEOTIDE SEQUENCE [LARGE SCALE GENOMIC DNA]</scope>
</reference>
<dbReference type="Pfam" id="PF10275">
    <property type="entry name" value="Peptidase_C65"/>
    <property type="match status" value="1"/>
</dbReference>
<proteinExistence type="predicted"/>
<feature type="compositionally biased region" description="Low complexity" evidence="7">
    <location>
        <begin position="416"/>
        <end position="439"/>
    </location>
</feature>
<dbReference type="InterPro" id="IPR042467">
    <property type="entry name" value="Peptidase_C65_otubain_sub2"/>
</dbReference>
<dbReference type="CDD" id="cd22749">
    <property type="entry name" value="Otubain_C65"/>
    <property type="match status" value="1"/>
</dbReference>
<keyword evidence="6" id="KW-0788">Thiol protease</keyword>
<dbReference type="PANTHER" id="PTHR12931:SF15">
    <property type="entry name" value="UBIQUITIN THIOESTERASE OTUBAIN-LIKE"/>
    <property type="match status" value="1"/>
</dbReference>
<dbReference type="EMBL" id="CAUYUJ010019204">
    <property type="protein sequence ID" value="CAK0889400.1"/>
    <property type="molecule type" value="Genomic_DNA"/>
</dbReference>
<keyword evidence="3" id="KW-0645">Protease</keyword>
<keyword evidence="9" id="KW-1185">Reference proteome</keyword>
<evidence type="ECO:0000313" key="9">
    <source>
        <dbReference type="Proteomes" id="UP001189429"/>
    </source>
</evidence>
<comment type="catalytic activity">
    <reaction evidence="1">
        <text>Thiol-dependent hydrolysis of ester, thioester, amide, peptide and isopeptide bonds formed by the C-terminal Gly of ubiquitin (a 76-residue protein attached to proteins as an intracellular targeting signal).</text>
        <dbReference type="EC" id="3.4.19.12"/>
    </reaction>
</comment>
<keyword evidence="4" id="KW-0833">Ubl conjugation pathway</keyword>
<keyword evidence="5" id="KW-0378">Hydrolase</keyword>
<dbReference type="Gene3D" id="3.30.200.60">
    <property type="entry name" value="Peptidase C65 Otubain, subdomain 1"/>
    <property type="match status" value="1"/>
</dbReference>
<evidence type="ECO:0000256" key="3">
    <source>
        <dbReference type="ARBA" id="ARBA00022670"/>
    </source>
</evidence>
<evidence type="ECO:0000256" key="5">
    <source>
        <dbReference type="ARBA" id="ARBA00022801"/>
    </source>
</evidence>
<feature type="compositionally biased region" description="Low complexity" evidence="7">
    <location>
        <begin position="502"/>
        <end position="516"/>
    </location>
</feature>
<dbReference type="InterPro" id="IPR019400">
    <property type="entry name" value="Peptidase_C65_otubain"/>
</dbReference>
<dbReference type="InterPro" id="IPR042468">
    <property type="entry name" value="Peptidase_C65_otubain_sub1"/>
</dbReference>
<feature type="compositionally biased region" description="Low complexity" evidence="7">
    <location>
        <begin position="480"/>
        <end position="493"/>
    </location>
</feature>
<dbReference type="Proteomes" id="UP001189429">
    <property type="component" value="Unassembled WGS sequence"/>
</dbReference>
<gene>
    <name evidence="8" type="ORF">PCOR1329_LOCUS69926</name>
</gene>